<comment type="caution">
    <text evidence="4">The sequence shown here is derived from an EMBL/GenBank/DDBJ whole genome shotgun (WGS) entry which is preliminary data.</text>
</comment>
<dbReference type="PANTHER" id="PTHR33741">
    <property type="entry name" value="TRANSMEMBRANE PROTEIN DDB_G0269096-RELATED"/>
    <property type="match status" value="1"/>
</dbReference>
<reference evidence="4" key="1">
    <citation type="submission" date="2021-06" db="EMBL/GenBank/DDBJ databases">
        <authorList>
            <person name="Kallberg Y."/>
            <person name="Tangrot J."/>
            <person name="Rosling A."/>
        </authorList>
    </citation>
    <scope>NUCLEOTIDE SEQUENCE</scope>
    <source>
        <strain evidence="4">UK204</strain>
    </source>
</reference>
<keyword evidence="2" id="KW-0472">Membrane</keyword>
<keyword evidence="2" id="KW-1133">Transmembrane helix</keyword>
<dbReference type="OrthoDB" id="2016548at2759"/>
<evidence type="ECO:0000313" key="5">
    <source>
        <dbReference type="Proteomes" id="UP000789570"/>
    </source>
</evidence>
<dbReference type="Pfam" id="PF04982">
    <property type="entry name" value="TM_HPP"/>
    <property type="match status" value="2"/>
</dbReference>
<dbReference type="Proteomes" id="UP000789570">
    <property type="component" value="Unassembled WGS sequence"/>
</dbReference>
<evidence type="ECO:0000256" key="2">
    <source>
        <dbReference type="SAM" id="Phobius"/>
    </source>
</evidence>
<keyword evidence="5" id="KW-1185">Reference proteome</keyword>
<name>A0A9N9IWK3_9GLOM</name>
<dbReference type="PANTHER" id="PTHR33741:SF5">
    <property type="entry name" value="TRANSMEMBRANE PROTEIN DDB_G0269096-RELATED"/>
    <property type="match status" value="1"/>
</dbReference>
<feature type="coiled-coil region" evidence="1">
    <location>
        <begin position="287"/>
        <end position="317"/>
    </location>
</feature>
<accession>A0A9N9IWK3</accession>
<dbReference type="InterPro" id="IPR058581">
    <property type="entry name" value="TM_HPP"/>
</dbReference>
<sequence>MSSTYAYHNNVQNNLSRSIKYYFRRYLGSKYSNIDPQPKPSHVRIVIWSFITSFVGIGTLGLFTWNIEFFREREIPVSISSMGATAILIYGTCDSPLAQPRNLCEFDQNINSFLIPPIFKSSVPFEINARNLLFLDLGHITSSLIGITVNIMMKQITANPIGYKWLTCALSVSLSMLVMQLTNTIHPPAGATALMLALDDPKITSLVYWWKQKVIDDQCPDFPVRSRNDDLEVGRHVTFTTPALSFNVRKENRERFHNNNNTSQSNSLSEITLANKSLDSSSRSKQVQQHELSLSEANEYISKLENDLNELRSLIQQLEL</sequence>
<feature type="domain" description="HPP transmembrane region" evidence="3">
    <location>
        <begin position="137"/>
        <end position="209"/>
    </location>
</feature>
<keyword evidence="2" id="KW-0812">Transmembrane</keyword>
<protein>
    <submittedName>
        <fullName evidence="4">12713_t:CDS:1</fullName>
    </submittedName>
</protein>
<proteinExistence type="predicted"/>
<evidence type="ECO:0000313" key="4">
    <source>
        <dbReference type="EMBL" id="CAG8750963.1"/>
    </source>
</evidence>
<dbReference type="InterPro" id="IPR007065">
    <property type="entry name" value="HPP"/>
</dbReference>
<dbReference type="EMBL" id="CAJVPQ010018401">
    <property type="protein sequence ID" value="CAG8750963.1"/>
    <property type="molecule type" value="Genomic_DNA"/>
</dbReference>
<evidence type="ECO:0000259" key="3">
    <source>
        <dbReference type="Pfam" id="PF04982"/>
    </source>
</evidence>
<dbReference type="AlphaFoldDB" id="A0A9N9IWK3"/>
<gene>
    <name evidence="4" type="ORF">FCALED_LOCUS16312</name>
</gene>
<keyword evidence="1" id="KW-0175">Coiled coil</keyword>
<organism evidence="4 5">
    <name type="scientific">Funneliformis caledonium</name>
    <dbReference type="NCBI Taxonomy" id="1117310"/>
    <lineage>
        <taxon>Eukaryota</taxon>
        <taxon>Fungi</taxon>
        <taxon>Fungi incertae sedis</taxon>
        <taxon>Mucoromycota</taxon>
        <taxon>Glomeromycotina</taxon>
        <taxon>Glomeromycetes</taxon>
        <taxon>Glomerales</taxon>
        <taxon>Glomeraceae</taxon>
        <taxon>Funneliformis</taxon>
    </lineage>
</organism>
<feature type="domain" description="HPP transmembrane region" evidence="3">
    <location>
        <begin position="40"/>
        <end position="103"/>
    </location>
</feature>
<evidence type="ECO:0000256" key="1">
    <source>
        <dbReference type="SAM" id="Coils"/>
    </source>
</evidence>
<feature type="transmembrane region" description="Helical" evidence="2">
    <location>
        <begin position="45"/>
        <end position="63"/>
    </location>
</feature>